<comment type="function">
    <text evidence="8">Also involved in hydrogenase metallocenter assembly, probably by participating in the nickel insertion step. This function in hydrogenase biosynthesis requires chaperone activity and the presence of the metal-binding domain, but not PPIase activity.</text>
</comment>
<evidence type="ECO:0000256" key="5">
    <source>
        <dbReference type="ARBA" id="ARBA00023110"/>
    </source>
</evidence>
<evidence type="ECO:0000256" key="1">
    <source>
        <dbReference type="ARBA" id="ARBA00000971"/>
    </source>
</evidence>
<protein>
    <recommendedName>
        <fullName evidence="10">Peptidyl-prolyl cis-trans isomerase</fullName>
        <ecNumber evidence="10">5.2.1.8</ecNumber>
    </recommendedName>
</protein>
<evidence type="ECO:0000256" key="8">
    <source>
        <dbReference type="ARBA" id="ARBA00037071"/>
    </source>
</evidence>
<gene>
    <name evidence="12" type="ORF">SAMN02745220_03574</name>
</gene>
<dbReference type="GO" id="GO:0003755">
    <property type="term" value="F:peptidyl-prolyl cis-trans isomerase activity"/>
    <property type="evidence" value="ECO:0007669"/>
    <property type="project" value="UniProtKB-UniRule"/>
</dbReference>
<dbReference type="SUPFAM" id="SSF54534">
    <property type="entry name" value="FKBP-like"/>
    <property type="match status" value="1"/>
</dbReference>
<evidence type="ECO:0000313" key="12">
    <source>
        <dbReference type="EMBL" id="SHO50664.1"/>
    </source>
</evidence>
<comment type="catalytic activity">
    <reaction evidence="1 9 10">
        <text>[protein]-peptidylproline (omega=180) = [protein]-peptidylproline (omega=0)</text>
        <dbReference type="Rhea" id="RHEA:16237"/>
        <dbReference type="Rhea" id="RHEA-COMP:10747"/>
        <dbReference type="Rhea" id="RHEA-COMP:10748"/>
        <dbReference type="ChEBI" id="CHEBI:83833"/>
        <dbReference type="ChEBI" id="CHEBI:83834"/>
        <dbReference type="EC" id="5.2.1.8"/>
    </reaction>
</comment>
<evidence type="ECO:0000256" key="7">
    <source>
        <dbReference type="ARBA" id="ARBA00023235"/>
    </source>
</evidence>
<dbReference type="InterPro" id="IPR046357">
    <property type="entry name" value="PPIase_dom_sf"/>
</dbReference>
<evidence type="ECO:0000256" key="4">
    <source>
        <dbReference type="ARBA" id="ARBA00022490"/>
    </source>
</evidence>
<evidence type="ECO:0000256" key="6">
    <source>
        <dbReference type="ARBA" id="ARBA00023186"/>
    </source>
</evidence>
<dbReference type="AlphaFoldDB" id="A0A1M7YDF0"/>
<organism evidence="12 13">
    <name type="scientific">Desulfopila aestuarii DSM 18488</name>
    <dbReference type="NCBI Taxonomy" id="1121416"/>
    <lineage>
        <taxon>Bacteria</taxon>
        <taxon>Pseudomonadati</taxon>
        <taxon>Thermodesulfobacteriota</taxon>
        <taxon>Desulfobulbia</taxon>
        <taxon>Desulfobulbales</taxon>
        <taxon>Desulfocapsaceae</taxon>
        <taxon>Desulfopila</taxon>
    </lineage>
</organism>
<dbReference type="RefSeq" id="WP_073615032.1">
    <property type="nucleotide sequence ID" value="NZ_FRFE01000020.1"/>
</dbReference>
<proteinExistence type="inferred from homology"/>
<dbReference type="Proteomes" id="UP000184603">
    <property type="component" value="Unassembled WGS sequence"/>
</dbReference>
<sequence>MPANGDKVSVHYTGKYADGTIFDSSKGEEPLVFTIGENEVIDGFESSIKEMAIGEKKTVTLAPEQAYGERYDDLVVEVSLSDMPADLELELGDELEITTEDDEPMLVIVAAMTDETVTLDGNAPLAGEYLTFELELLSVN</sequence>
<dbReference type="Gene3D" id="3.10.50.40">
    <property type="match status" value="1"/>
</dbReference>
<evidence type="ECO:0000313" key="13">
    <source>
        <dbReference type="Proteomes" id="UP000184603"/>
    </source>
</evidence>
<dbReference type="PANTHER" id="PTHR47861">
    <property type="entry name" value="FKBP-TYPE PEPTIDYL-PROLYL CIS-TRANS ISOMERASE SLYD"/>
    <property type="match status" value="1"/>
</dbReference>
<keyword evidence="7 9" id="KW-0413">Isomerase</keyword>
<comment type="subcellular location">
    <subcellularLocation>
        <location evidence="2">Cytoplasm</location>
    </subcellularLocation>
</comment>
<evidence type="ECO:0000256" key="9">
    <source>
        <dbReference type="PROSITE-ProRule" id="PRU00277"/>
    </source>
</evidence>
<accession>A0A1M7YDF0</accession>
<keyword evidence="4" id="KW-0963">Cytoplasm</keyword>
<keyword evidence="13" id="KW-1185">Reference proteome</keyword>
<dbReference type="GO" id="GO:0005737">
    <property type="term" value="C:cytoplasm"/>
    <property type="evidence" value="ECO:0007669"/>
    <property type="project" value="UniProtKB-SubCell"/>
</dbReference>
<dbReference type="InterPro" id="IPR001179">
    <property type="entry name" value="PPIase_FKBP_dom"/>
</dbReference>
<dbReference type="EMBL" id="FRFE01000020">
    <property type="protein sequence ID" value="SHO50664.1"/>
    <property type="molecule type" value="Genomic_DNA"/>
</dbReference>
<name>A0A1M7YDF0_9BACT</name>
<reference evidence="12 13" key="1">
    <citation type="submission" date="2016-12" db="EMBL/GenBank/DDBJ databases">
        <authorList>
            <person name="Song W.-J."/>
            <person name="Kurnit D.M."/>
        </authorList>
    </citation>
    <scope>NUCLEOTIDE SEQUENCE [LARGE SCALE GENOMIC DNA]</scope>
    <source>
        <strain evidence="12 13">DSM 18488</strain>
    </source>
</reference>
<dbReference type="EC" id="5.2.1.8" evidence="10"/>
<dbReference type="PANTHER" id="PTHR47861:SF3">
    <property type="entry name" value="FKBP-TYPE PEPTIDYL-PROLYL CIS-TRANS ISOMERASE SLYD"/>
    <property type="match status" value="1"/>
</dbReference>
<dbReference type="OrthoDB" id="9808891at2"/>
<evidence type="ECO:0000256" key="3">
    <source>
        <dbReference type="ARBA" id="ARBA00006577"/>
    </source>
</evidence>
<evidence type="ECO:0000256" key="10">
    <source>
        <dbReference type="RuleBase" id="RU003915"/>
    </source>
</evidence>
<keyword evidence="5 9" id="KW-0697">Rotamase</keyword>
<evidence type="ECO:0000256" key="2">
    <source>
        <dbReference type="ARBA" id="ARBA00004496"/>
    </source>
</evidence>
<evidence type="ECO:0000259" key="11">
    <source>
        <dbReference type="PROSITE" id="PS50059"/>
    </source>
</evidence>
<dbReference type="STRING" id="1121416.SAMN02745220_03574"/>
<feature type="domain" description="PPIase FKBP-type" evidence="11">
    <location>
        <begin position="5"/>
        <end position="99"/>
    </location>
</feature>
<dbReference type="PROSITE" id="PS50059">
    <property type="entry name" value="FKBP_PPIASE"/>
    <property type="match status" value="1"/>
</dbReference>
<dbReference type="Pfam" id="PF00254">
    <property type="entry name" value="FKBP_C"/>
    <property type="match status" value="1"/>
</dbReference>
<keyword evidence="6" id="KW-0143">Chaperone</keyword>
<comment type="similarity">
    <text evidence="3 10">Belongs to the FKBP-type PPIase family.</text>
</comment>
<dbReference type="GO" id="GO:0042026">
    <property type="term" value="P:protein refolding"/>
    <property type="evidence" value="ECO:0007669"/>
    <property type="project" value="UniProtKB-ARBA"/>
</dbReference>